<evidence type="ECO:0000313" key="3">
    <source>
        <dbReference type="Proteomes" id="UP001179952"/>
    </source>
</evidence>
<keyword evidence="1" id="KW-0175">Coiled coil</keyword>
<dbReference type="Proteomes" id="UP001179952">
    <property type="component" value="Unassembled WGS sequence"/>
</dbReference>
<keyword evidence="3" id="KW-1185">Reference proteome</keyword>
<proteinExistence type="predicted"/>
<feature type="coiled-coil region" evidence="1">
    <location>
        <begin position="31"/>
        <end position="70"/>
    </location>
</feature>
<sequence>MSDVLGNKLGYVRGLGHGAKLMEPSRSNRVVMEAELKKRAEENQRLQLQIEELRDEIRESRAVMEEEITKRTRDELMESRAAMEAEITTRTDEIQVQQDRQMQEIFQSLTAQLQLPRSSTTPP</sequence>
<evidence type="ECO:0000313" key="2">
    <source>
        <dbReference type="EMBL" id="KAK1260934.1"/>
    </source>
</evidence>
<gene>
    <name evidence="2" type="ORF">QJS04_geneDACA013386</name>
</gene>
<evidence type="ECO:0000256" key="1">
    <source>
        <dbReference type="SAM" id="Coils"/>
    </source>
</evidence>
<accession>A0AAV9A9Q4</accession>
<reference evidence="2" key="2">
    <citation type="submission" date="2023-06" db="EMBL/GenBank/DDBJ databases">
        <authorList>
            <person name="Ma L."/>
            <person name="Liu K.-W."/>
            <person name="Li Z."/>
            <person name="Hsiao Y.-Y."/>
            <person name="Qi Y."/>
            <person name="Fu T."/>
            <person name="Tang G."/>
            <person name="Zhang D."/>
            <person name="Sun W.-H."/>
            <person name="Liu D.-K."/>
            <person name="Li Y."/>
            <person name="Chen G.-Z."/>
            <person name="Liu X.-D."/>
            <person name="Liao X.-Y."/>
            <person name="Jiang Y.-T."/>
            <person name="Yu X."/>
            <person name="Hao Y."/>
            <person name="Huang J."/>
            <person name="Zhao X.-W."/>
            <person name="Ke S."/>
            <person name="Chen Y.-Y."/>
            <person name="Wu W.-L."/>
            <person name="Hsu J.-L."/>
            <person name="Lin Y.-F."/>
            <person name="Huang M.-D."/>
            <person name="Li C.-Y."/>
            <person name="Huang L."/>
            <person name="Wang Z.-W."/>
            <person name="Zhao X."/>
            <person name="Zhong W.-Y."/>
            <person name="Peng D.-H."/>
            <person name="Ahmad S."/>
            <person name="Lan S."/>
            <person name="Zhang J.-S."/>
            <person name="Tsai W.-C."/>
            <person name="Van De Peer Y."/>
            <person name="Liu Z.-J."/>
        </authorList>
    </citation>
    <scope>NUCLEOTIDE SEQUENCE</scope>
    <source>
        <strain evidence="2">SCP</strain>
        <tissue evidence="2">Leaves</tissue>
    </source>
</reference>
<reference evidence="2" key="1">
    <citation type="journal article" date="2023" name="Nat. Commun.">
        <title>Diploid and tetraploid genomes of Acorus and the evolution of monocots.</title>
        <authorList>
            <person name="Ma L."/>
            <person name="Liu K.W."/>
            <person name="Li Z."/>
            <person name="Hsiao Y.Y."/>
            <person name="Qi Y."/>
            <person name="Fu T."/>
            <person name="Tang G.D."/>
            <person name="Zhang D."/>
            <person name="Sun W.H."/>
            <person name="Liu D.K."/>
            <person name="Li Y."/>
            <person name="Chen G.Z."/>
            <person name="Liu X.D."/>
            <person name="Liao X.Y."/>
            <person name="Jiang Y.T."/>
            <person name="Yu X."/>
            <person name="Hao Y."/>
            <person name="Huang J."/>
            <person name="Zhao X.W."/>
            <person name="Ke S."/>
            <person name="Chen Y.Y."/>
            <person name="Wu W.L."/>
            <person name="Hsu J.L."/>
            <person name="Lin Y.F."/>
            <person name="Huang M.D."/>
            <person name="Li C.Y."/>
            <person name="Huang L."/>
            <person name="Wang Z.W."/>
            <person name="Zhao X."/>
            <person name="Zhong W.Y."/>
            <person name="Peng D.H."/>
            <person name="Ahmad S."/>
            <person name="Lan S."/>
            <person name="Zhang J.S."/>
            <person name="Tsai W.C."/>
            <person name="Van de Peer Y."/>
            <person name="Liu Z.J."/>
        </authorList>
    </citation>
    <scope>NUCLEOTIDE SEQUENCE</scope>
    <source>
        <strain evidence="2">SCP</strain>
    </source>
</reference>
<comment type="caution">
    <text evidence="2">The sequence shown here is derived from an EMBL/GenBank/DDBJ whole genome shotgun (WGS) entry which is preliminary data.</text>
</comment>
<dbReference type="EMBL" id="JAUJYN010000011">
    <property type="protein sequence ID" value="KAK1260934.1"/>
    <property type="molecule type" value="Genomic_DNA"/>
</dbReference>
<organism evidence="2 3">
    <name type="scientific">Acorus gramineus</name>
    <name type="common">Dwarf sweet flag</name>
    <dbReference type="NCBI Taxonomy" id="55184"/>
    <lineage>
        <taxon>Eukaryota</taxon>
        <taxon>Viridiplantae</taxon>
        <taxon>Streptophyta</taxon>
        <taxon>Embryophyta</taxon>
        <taxon>Tracheophyta</taxon>
        <taxon>Spermatophyta</taxon>
        <taxon>Magnoliopsida</taxon>
        <taxon>Liliopsida</taxon>
        <taxon>Acoraceae</taxon>
        <taxon>Acorus</taxon>
    </lineage>
</organism>
<dbReference type="AlphaFoldDB" id="A0AAV9A9Q4"/>
<protein>
    <submittedName>
        <fullName evidence="2">Uncharacterized protein</fullName>
    </submittedName>
</protein>
<name>A0AAV9A9Q4_ACOGR</name>